<keyword evidence="1" id="KW-0677">Repeat</keyword>
<dbReference type="PANTHER" id="PTHR23346:SF19">
    <property type="entry name" value="PROTEASOME ADAPTER AND SCAFFOLD PROTEIN ECM29"/>
    <property type="match status" value="1"/>
</dbReference>
<accession>A0ABM8W684</accession>
<keyword evidence="4" id="KW-1185">Reference proteome</keyword>
<gene>
    <name evidence="3" type="ORF">GMARGA_LOCUS3865</name>
</gene>
<dbReference type="Pfam" id="PF13001">
    <property type="entry name" value="ECM29_N"/>
    <property type="match status" value="2"/>
</dbReference>
<protein>
    <submittedName>
        <fullName evidence="3">15292_t:CDS:1</fullName>
    </submittedName>
</protein>
<dbReference type="Proteomes" id="UP000789901">
    <property type="component" value="Unassembled WGS sequence"/>
</dbReference>
<dbReference type="InterPro" id="IPR024372">
    <property type="entry name" value="Ecm29_N"/>
</dbReference>
<name>A0ABM8W684_GIGMA</name>
<feature type="domain" description="Proteasome component Ecm29 N-terminal" evidence="2">
    <location>
        <begin position="247"/>
        <end position="336"/>
    </location>
</feature>
<comment type="caution">
    <text evidence="3">The sequence shown here is derived from an EMBL/GenBank/DDBJ whole genome shotgun (WGS) entry which is preliminary data.</text>
</comment>
<evidence type="ECO:0000259" key="2">
    <source>
        <dbReference type="Pfam" id="PF13001"/>
    </source>
</evidence>
<proteinExistence type="predicted"/>
<dbReference type="PANTHER" id="PTHR23346">
    <property type="entry name" value="TRANSLATIONAL ACTIVATOR GCN1-RELATED"/>
    <property type="match status" value="1"/>
</dbReference>
<evidence type="ECO:0000313" key="4">
    <source>
        <dbReference type="Proteomes" id="UP000789901"/>
    </source>
</evidence>
<feature type="non-terminal residue" evidence="3">
    <location>
        <position position="1"/>
    </location>
</feature>
<evidence type="ECO:0000313" key="3">
    <source>
        <dbReference type="EMBL" id="CAG8536273.1"/>
    </source>
</evidence>
<organism evidence="3 4">
    <name type="scientific">Gigaspora margarita</name>
    <dbReference type="NCBI Taxonomy" id="4874"/>
    <lineage>
        <taxon>Eukaryota</taxon>
        <taxon>Fungi</taxon>
        <taxon>Fungi incertae sedis</taxon>
        <taxon>Mucoromycota</taxon>
        <taxon>Glomeromycotina</taxon>
        <taxon>Glomeromycetes</taxon>
        <taxon>Diversisporales</taxon>
        <taxon>Gigasporaceae</taxon>
        <taxon>Gigaspora</taxon>
    </lineage>
</organism>
<reference evidence="3 4" key="1">
    <citation type="submission" date="2021-06" db="EMBL/GenBank/DDBJ databases">
        <authorList>
            <person name="Kallberg Y."/>
            <person name="Tangrot J."/>
            <person name="Rosling A."/>
        </authorList>
    </citation>
    <scope>NUCLEOTIDE SEQUENCE [LARGE SCALE GENOMIC DNA]</scope>
    <source>
        <strain evidence="3 4">120-4 pot B 10/14</strain>
    </source>
</reference>
<feature type="domain" description="Proteasome component Ecm29 N-terminal" evidence="2">
    <location>
        <begin position="13"/>
        <end position="128"/>
    </location>
</feature>
<evidence type="ECO:0000256" key="1">
    <source>
        <dbReference type="ARBA" id="ARBA00022737"/>
    </source>
</evidence>
<dbReference type="EMBL" id="CAJVQB010001454">
    <property type="protein sequence ID" value="CAG8536273.1"/>
    <property type="molecule type" value="Genomic_DNA"/>
</dbReference>
<sequence>INQLKFNSNIELLENIEIQFVFAENEVQFEEKLKIFLSHVLKEFASPHEIVQKRAIEILNHIKKRMTKAVKLPWDLLAELVCSENFMRFTLVKNFTIVFLKMAYDRLTEKDKITNLLPLIKNIELRSHKSSCLVGFGAVIGVVIGWSRRCPIKKLYPNFVQISSKFRLVSSLIPLSVGAAVVVVALSRCIASPLVSSSLHCYVLMFRSCWCRIIDVSVGNVVADRVINGWFVAIFVNVIFGVGEKESLCQSQSLKLEIMCYLCKSKLAANTFPFMLHVSFDCLYSPKTDENLQKKGEDFIQWITRKADSSILELIGKALLFGLLKIIKKTKIEKFNNLMKEQEINQKLLFKPFYGSPNLSIDNSEEDNEILKVIVIKFHEIDQLDQFNQWTNEENVQEIIKILEENNDEFSSAEGKMSIAINDNSKLSIVLNQANYSKEIYADQFYSFTTSQSNINQLENNEDLLIINSKEFISENSDKSTHYS</sequence>